<dbReference type="SUPFAM" id="SSF51182">
    <property type="entry name" value="RmlC-like cupins"/>
    <property type="match status" value="1"/>
</dbReference>
<dbReference type="PANTHER" id="PTHR35848">
    <property type="entry name" value="OXALATE-BINDING PROTEIN"/>
    <property type="match status" value="1"/>
</dbReference>
<reference evidence="3 4" key="1">
    <citation type="journal article" date="2012" name="J. Bacteriol.">
        <title>Genome Sequence of Nitratireductor pacificus Type Strain pht-3B.</title>
        <authorList>
            <person name="Lai Q."/>
            <person name="Li G."/>
            <person name="Shao Z."/>
        </authorList>
    </citation>
    <scope>NUCLEOTIDE SEQUENCE [LARGE SCALE GENOMIC DNA]</scope>
    <source>
        <strain evidence="4">pht-3B</strain>
    </source>
</reference>
<sequence>MLPNRVVENAGQKEFWTDERCYITELMNTPASPDASLAIARVEPGVTTQLHRLEGVCERYVVRKGEGIVEIDGKSHRLGPGDQAIIPAGAAQRITNTGGGDLEFYCLCTPRFLPESYVDLESASPKR</sequence>
<accession>K2LQA6</accession>
<dbReference type="eggNOG" id="COG0662">
    <property type="taxonomic scope" value="Bacteria"/>
</dbReference>
<dbReference type="Pfam" id="PF07883">
    <property type="entry name" value="Cupin_2"/>
    <property type="match status" value="1"/>
</dbReference>
<evidence type="ECO:0000256" key="1">
    <source>
        <dbReference type="ARBA" id="ARBA00022723"/>
    </source>
</evidence>
<dbReference type="InterPro" id="IPR014710">
    <property type="entry name" value="RmlC-like_jellyroll"/>
</dbReference>
<evidence type="ECO:0000313" key="3">
    <source>
        <dbReference type="EMBL" id="EKF19949.1"/>
    </source>
</evidence>
<dbReference type="InterPro" id="IPR013096">
    <property type="entry name" value="Cupin_2"/>
</dbReference>
<dbReference type="CDD" id="cd02214">
    <property type="entry name" value="cupin_MJ1618"/>
    <property type="match status" value="1"/>
</dbReference>
<dbReference type="Proteomes" id="UP000006786">
    <property type="component" value="Unassembled WGS sequence"/>
</dbReference>
<dbReference type="Gene3D" id="2.60.120.10">
    <property type="entry name" value="Jelly Rolls"/>
    <property type="match status" value="1"/>
</dbReference>
<dbReference type="PATRIC" id="fig|391937.3.peg.1316"/>
<evidence type="ECO:0000313" key="4">
    <source>
        <dbReference type="Proteomes" id="UP000006786"/>
    </source>
</evidence>
<dbReference type="STRING" id="391937.NA2_06393"/>
<dbReference type="EMBL" id="AMRM01000005">
    <property type="protein sequence ID" value="EKF19949.1"/>
    <property type="molecule type" value="Genomic_DNA"/>
</dbReference>
<organism evidence="3 4">
    <name type="scientific">Nitratireductor pacificus pht-3B</name>
    <dbReference type="NCBI Taxonomy" id="391937"/>
    <lineage>
        <taxon>Bacteria</taxon>
        <taxon>Pseudomonadati</taxon>
        <taxon>Pseudomonadota</taxon>
        <taxon>Alphaproteobacteria</taxon>
        <taxon>Hyphomicrobiales</taxon>
        <taxon>Phyllobacteriaceae</taxon>
        <taxon>Nitratireductor</taxon>
    </lineage>
</organism>
<dbReference type="AlphaFoldDB" id="K2LQA6"/>
<proteinExistence type="predicted"/>
<gene>
    <name evidence="3" type="ORF">NA2_06393</name>
</gene>
<dbReference type="InterPro" id="IPR051610">
    <property type="entry name" value="GPI/OXD"/>
</dbReference>
<name>K2LQA6_9HYPH</name>
<protein>
    <recommendedName>
        <fullName evidence="2">Cupin type-2 domain-containing protein</fullName>
    </recommendedName>
</protein>
<keyword evidence="4" id="KW-1185">Reference proteome</keyword>
<keyword evidence="1" id="KW-0479">Metal-binding</keyword>
<dbReference type="InterPro" id="IPR011051">
    <property type="entry name" value="RmlC_Cupin_sf"/>
</dbReference>
<feature type="domain" description="Cupin type-2" evidence="2">
    <location>
        <begin position="40"/>
        <end position="107"/>
    </location>
</feature>
<dbReference type="GO" id="GO:0046872">
    <property type="term" value="F:metal ion binding"/>
    <property type="evidence" value="ECO:0007669"/>
    <property type="project" value="UniProtKB-KW"/>
</dbReference>
<evidence type="ECO:0000259" key="2">
    <source>
        <dbReference type="Pfam" id="PF07883"/>
    </source>
</evidence>
<dbReference type="PANTHER" id="PTHR35848:SF6">
    <property type="entry name" value="CUPIN TYPE-2 DOMAIN-CONTAINING PROTEIN"/>
    <property type="match status" value="1"/>
</dbReference>
<dbReference type="OrthoDB" id="7870362at2"/>
<comment type="caution">
    <text evidence="3">The sequence shown here is derived from an EMBL/GenBank/DDBJ whole genome shotgun (WGS) entry which is preliminary data.</text>
</comment>